<name>A0A915JBT3_ROMCU</name>
<accession>A0A915JBT3</accession>
<reference evidence="2" key="1">
    <citation type="submission" date="2022-11" db="UniProtKB">
        <authorList>
            <consortium name="WormBaseParasite"/>
        </authorList>
    </citation>
    <scope>IDENTIFICATION</scope>
</reference>
<sequence>MQGQKSDNENDGDKNCKTLLRKSIMTNRSIYTYMLSMLVTNKDQDFYRLKYANVDVPKE</sequence>
<protein>
    <submittedName>
        <fullName evidence="2">Uncharacterized protein</fullName>
    </submittedName>
</protein>
<dbReference type="WBParaSite" id="nRc.2.0.1.t23934-RA">
    <property type="protein sequence ID" value="nRc.2.0.1.t23934-RA"/>
    <property type="gene ID" value="nRc.2.0.1.g23934"/>
</dbReference>
<keyword evidence="1" id="KW-1185">Reference proteome</keyword>
<organism evidence="1 2">
    <name type="scientific">Romanomermis culicivorax</name>
    <name type="common">Nematode worm</name>
    <dbReference type="NCBI Taxonomy" id="13658"/>
    <lineage>
        <taxon>Eukaryota</taxon>
        <taxon>Metazoa</taxon>
        <taxon>Ecdysozoa</taxon>
        <taxon>Nematoda</taxon>
        <taxon>Enoplea</taxon>
        <taxon>Dorylaimia</taxon>
        <taxon>Mermithida</taxon>
        <taxon>Mermithoidea</taxon>
        <taxon>Mermithidae</taxon>
        <taxon>Romanomermis</taxon>
    </lineage>
</organism>
<proteinExistence type="predicted"/>
<evidence type="ECO:0000313" key="1">
    <source>
        <dbReference type="Proteomes" id="UP000887565"/>
    </source>
</evidence>
<dbReference type="AlphaFoldDB" id="A0A915JBT3"/>
<evidence type="ECO:0000313" key="2">
    <source>
        <dbReference type="WBParaSite" id="nRc.2.0.1.t23934-RA"/>
    </source>
</evidence>
<dbReference type="Proteomes" id="UP000887565">
    <property type="component" value="Unplaced"/>
</dbReference>